<dbReference type="NCBIfam" id="NF005589">
    <property type="entry name" value="PRK07314.1"/>
    <property type="match status" value="1"/>
</dbReference>
<dbReference type="CDD" id="cd00834">
    <property type="entry name" value="KAS_I_II"/>
    <property type="match status" value="1"/>
</dbReference>
<dbReference type="AlphaFoldDB" id="A0A7C1JPT5"/>
<dbReference type="EMBL" id="DSMG01000088">
    <property type="protein sequence ID" value="HDX31625.1"/>
    <property type="molecule type" value="Genomic_DNA"/>
</dbReference>
<proteinExistence type="inferred from homology"/>
<evidence type="ECO:0000256" key="1">
    <source>
        <dbReference type="ARBA" id="ARBA00008467"/>
    </source>
</evidence>
<dbReference type="Pfam" id="PF02801">
    <property type="entry name" value="Ketoacyl-synt_C"/>
    <property type="match status" value="1"/>
</dbReference>
<comment type="similarity">
    <text evidence="1 3">Belongs to the thiolase-like superfamily. Beta-ketoacyl-ACP synthases family.</text>
</comment>
<accession>A0A7C1JPT5</accession>
<dbReference type="FunFam" id="3.40.47.10:FF:000018">
    <property type="entry name" value="3-oxoacyl-[acyl-carrier-protein] synthase 2"/>
    <property type="match status" value="1"/>
</dbReference>
<organism evidence="5">
    <name type="scientific">Caldilinea aerophila</name>
    <dbReference type="NCBI Taxonomy" id="133453"/>
    <lineage>
        <taxon>Bacteria</taxon>
        <taxon>Bacillati</taxon>
        <taxon>Chloroflexota</taxon>
        <taxon>Caldilineae</taxon>
        <taxon>Caldilineales</taxon>
        <taxon>Caldilineaceae</taxon>
        <taxon>Caldilinea</taxon>
    </lineage>
</organism>
<dbReference type="GO" id="GO:0004315">
    <property type="term" value="F:3-oxoacyl-[acyl-carrier-protein] synthase activity"/>
    <property type="evidence" value="ECO:0007669"/>
    <property type="project" value="TreeGrafter"/>
</dbReference>
<dbReference type="InterPro" id="IPR014030">
    <property type="entry name" value="Ketoacyl_synth_N"/>
</dbReference>
<keyword evidence="2 3" id="KW-0808">Transferase</keyword>
<feature type="domain" description="Ketosynthase family 3 (KS3)" evidence="4">
    <location>
        <begin position="1"/>
        <end position="406"/>
    </location>
</feature>
<sequence length="408" mass="43061">MTRVFITGMGAVTPIGNDVMHYWQNLVAGKSGAARVTAFDPGDMPYSIACEVKDYVPPPSKQGIERWPRATQFALTVAQQALTDAGLTIDESNRERVGVFMATGGAGLSMVEHYVMALARGEKEALEPLSMMHMLTHEVSAAVAIELGAQGPQMTHTLACASGHYSVLEAYHFLQRGEADVFIAGGVESSITPITLAAFGRMGAMSSHTDEPERACRPFSIDRDGLVAAEGAAAVILETEEHARRRGAKLYAEVLGGKLTGDAYHITAPDPESDGAARAIIGALRQARLAPEGVDVVYAHGTGTPLNDVAEALALRRAFGDWADRLYITSVKSMIGHSFGAAGAQSLVAAVCTLCEGIVPPTINYTPDPAIDLHIVGNQAERVDARAAIVNAFGFGGHNVVLVVGRAQ</sequence>
<dbReference type="SMART" id="SM00825">
    <property type="entry name" value="PKS_KS"/>
    <property type="match status" value="1"/>
</dbReference>
<name>A0A7C1JPT5_9CHLR</name>
<protein>
    <submittedName>
        <fullName evidence="5">Beta-ketoacyl-[acyl-carrier-protein] synthase family protein</fullName>
    </submittedName>
</protein>
<evidence type="ECO:0000256" key="3">
    <source>
        <dbReference type="RuleBase" id="RU003694"/>
    </source>
</evidence>
<dbReference type="GO" id="GO:0006633">
    <property type="term" value="P:fatty acid biosynthetic process"/>
    <property type="evidence" value="ECO:0007669"/>
    <property type="project" value="TreeGrafter"/>
</dbReference>
<dbReference type="Pfam" id="PF00109">
    <property type="entry name" value="ketoacyl-synt"/>
    <property type="match status" value="1"/>
</dbReference>
<dbReference type="GO" id="GO:0005829">
    <property type="term" value="C:cytosol"/>
    <property type="evidence" value="ECO:0007669"/>
    <property type="project" value="TreeGrafter"/>
</dbReference>
<dbReference type="PANTHER" id="PTHR11712">
    <property type="entry name" value="POLYKETIDE SYNTHASE-RELATED"/>
    <property type="match status" value="1"/>
</dbReference>
<dbReference type="SUPFAM" id="SSF53901">
    <property type="entry name" value="Thiolase-like"/>
    <property type="match status" value="2"/>
</dbReference>
<reference evidence="5" key="1">
    <citation type="journal article" date="2020" name="mSystems">
        <title>Genome- and Community-Level Interaction Insights into Carbon Utilization and Element Cycling Functions of Hydrothermarchaeota in Hydrothermal Sediment.</title>
        <authorList>
            <person name="Zhou Z."/>
            <person name="Liu Y."/>
            <person name="Xu W."/>
            <person name="Pan J."/>
            <person name="Luo Z.H."/>
            <person name="Li M."/>
        </authorList>
    </citation>
    <scope>NUCLEOTIDE SEQUENCE [LARGE SCALE GENOMIC DNA]</scope>
    <source>
        <strain evidence="5">SpSt-289</strain>
    </source>
</reference>
<dbReference type="PANTHER" id="PTHR11712:SF336">
    <property type="entry name" value="3-OXOACYL-[ACYL-CARRIER-PROTEIN] SYNTHASE, MITOCHONDRIAL"/>
    <property type="match status" value="1"/>
</dbReference>
<evidence type="ECO:0000259" key="4">
    <source>
        <dbReference type="PROSITE" id="PS52004"/>
    </source>
</evidence>
<evidence type="ECO:0000313" key="5">
    <source>
        <dbReference type="EMBL" id="HDX31625.1"/>
    </source>
</evidence>
<evidence type="ECO:0000256" key="2">
    <source>
        <dbReference type="ARBA" id="ARBA00022679"/>
    </source>
</evidence>
<dbReference type="PROSITE" id="PS52004">
    <property type="entry name" value="KS3_2"/>
    <property type="match status" value="1"/>
</dbReference>
<comment type="caution">
    <text evidence="5">The sequence shown here is derived from an EMBL/GenBank/DDBJ whole genome shotgun (WGS) entry which is preliminary data.</text>
</comment>
<dbReference type="InterPro" id="IPR020841">
    <property type="entry name" value="PKS_Beta-ketoAc_synthase_dom"/>
</dbReference>
<dbReference type="InterPro" id="IPR000794">
    <property type="entry name" value="Beta-ketoacyl_synthase"/>
</dbReference>
<gene>
    <name evidence="5" type="ORF">ENQ20_09050</name>
</gene>
<dbReference type="InterPro" id="IPR014031">
    <property type="entry name" value="Ketoacyl_synth_C"/>
</dbReference>
<dbReference type="Gene3D" id="3.40.47.10">
    <property type="match status" value="2"/>
</dbReference>
<dbReference type="InterPro" id="IPR016039">
    <property type="entry name" value="Thiolase-like"/>
</dbReference>